<evidence type="ECO:0000256" key="2">
    <source>
        <dbReference type="SAM" id="SignalP"/>
    </source>
</evidence>
<name>A0A1P8EI49_9GAMM</name>
<accession>A0A1P8EI49</accession>
<dbReference type="KEGG" id="asol:BEN76_07440"/>
<evidence type="ECO:0008006" key="6">
    <source>
        <dbReference type="Google" id="ProtNLM"/>
    </source>
</evidence>
<dbReference type="RefSeq" id="WP_004936605.1">
    <property type="nucleotide sequence ID" value="NZ_BBNM01000007.1"/>
</dbReference>
<gene>
    <name evidence="3" type="ORF">BEN76_07440</name>
    <name evidence="4" type="ORF">RHP80_14170</name>
</gene>
<keyword evidence="2" id="KW-0732">Signal</keyword>
<evidence type="ECO:0000313" key="5">
    <source>
        <dbReference type="Proteomes" id="UP000185674"/>
    </source>
</evidence>
<evidence type="ECO:0000256" key="1">
    <source>
        <dbReference type="SAM" id="MobiDB-lite"/>
    </source>
</evidence>
<dbReference type="Proteomes" id="UP001256400">
    <property type="component" value="Chromosome"/>
</dbReference>
<protein>
    <recommendedName>
        <fullName evidence="6">TonB-dependent receptor</fullName>
    </recommendedName>
</protein>
<feature type="region of interest" description="Disordered" evidence="1">
    <location>
        <begin position="56"/>
        <end position="98"/>
    </location>
</feature>
<dbReference type="AlphaFoldDB" id="A0A1P8EI49"/>
<dbReference type="eggNOG" id="ENOG5031S5R">
    <property type="taxonomic scope" value="Bacteria"/>
</dbReference>
<feature type="chain" id="PRO_5043148469" description="TonB-dependent receptor" evidence="2">
    <location>
        <begin position="23"/>
        <end position="142"/>
    </location>
</feature>
<feature type="signal peptide" evidence="2">
    <location>
        <begin position="1"/>
        <end position="22"/>
    </location>
</feature>
<reference evidence="3 5" key="1">
    <citation type="submission" date="2016-08" db="EMBL/GenBank/DDBJ databases">
        <title>Complete genome sequence of Acinetobacter baylyi strain GFJ2.</title>
        <authorList>
            <person name="Tabata M."/>
            <person name="Kuboki S."/>
            <person name="Gibu N."/>
            <person name="Kinouchi Y."/>
            <person name="Vangnai A."/>
            <person name="Kasai D."/>
            <person name="Fukuda M."/>
        </authorList>
    </citation>
    <scope>NUCLEOTIDE SEQUENCE [LARGE SCALE GENOMIC DNA]</scope>
    <source>
        <strain evidence="3 5">GFJ2</strain>
    </source>
</reference>
<reference evidence="4" key="2">
    <citation type="submission" date="2023-09" db="EMBL/GenBank/DDBJ databases">
        <title>Acinetobacter soli.</title>
        <authorList>
            <person name="Kim B."/>
            <person name="Kim D."/>
            <person name="Park D."/>
        </authorList>
    </citation>
    <scope>NUCLEOTIDE SEQUENCE</scope>
    <source>
        <strain evidence="4">2023.05</strain>
    </source>
</reference>
<organism evidence="3 5">
    <name type="scientific">Acinetobacter soli</name>
    <dbReference type="NCBI Taxonomy" id="487316"/>
    <lineage>
        <taxon>Bacteria</taxon>
        <taxon>Pseudomonadati</taxon>
        <taxon>Pseudomonadota</taxon>
        <taxon>Gammaproteobacteria</taxon>
        <taxon>Moraxellales</taxon>
        <taxon>Moraxellaceae</taxon>
        <taxon>Acinetobacter</taxon>
    </lineage>
</organism>
<evidence type="ECO:0000313" key="3">
    <source>
        <dbReference type="EMBL" id="APV35859.1"/>
    </source>
</evidence>
<dbReference type="EMBL" id="CP016896">
    <property type="protein sequence ID" value="APV35859.1"/>
    <property type="molecule type" value="Genomic_DNA"/>
</dbReference>
<dbReference type="Proteomes" id="UP000185674">
    <property type="component" value="Chromosome"/>
</dbReference>
<proteinExistence type="predicted"/>
<dbReference type="EMBL" id="CP134206">
    <property type="protein sequence ID" value="WND05317.1"/>
    <property type="molecule type" value="Genomic_DNA"/>
</dbReference>
<evidence type="ECO:0000313" key="4">
    <source>
        <dbReference type="EMBL" id="WND05317.1"/>
    </source>
</evidence>
<sequence>MNMLMKQLVLCSLGMLSGMVYAAAPLNDAVLAEQASQSSSVTPELVDAVKQDVQQPVTVQQQQNRKRAEEYSRERKKQNIQSVALSPHEEQKKTVDATQSGKLVYNPIPVVRNTSADSSINPLLFRGADVAGARGDVSVTVR</sequence>